<organism evidence="1 2">
    <name type="scientific">Anaerostipes hominis</name>
    <name type="common">ex Liu et al. 2021</name>
    <dbReference type="NCBI Taxonomy" id="2763018"/>
    <lineage>
        <taxon>Bacteria</taxon>
        <taxon>Bacillati</taxon>
        <taxon>Bacillota</taxon>
        <taxon>Clostridia</taxon>
        <taxon>Lachnospirales</taxon>
        <taxon>Lachnospiraceae</taxon>
        <taxon>Anaerostipes</taxon>
    </lineage>
</organism>
<proteinExistence type="predicted"/>
<gene>
    <name evidence="1" type="ORF">H8S22_08245</name>
</gene>
<dbReference type="Gene3D" id="2.60.120.380">
    <property type="match status" value="1"/>
</dbReference>
<dbReference type="SUPFAM" id="SSF89260">
    <property type="entry name" value="Collagen-binding domain"/>
    <property type="match status" value="1"/>
</dbReference>
<keyword evidence="2" id="KW-1185">Reference proteome</keyword>
<dbReference type="RefSeq" id="WP_024726784.1">
    <property type="nucleotide sequence ID" value="NZ_JACOOS010000007.1"/>
</dbReference>
<protein>
    <submittedName>
        <fullName evidence="1">Uncharacterized protein</fullName>
    </submittedName>
</protein>
<dbReference type="EMBL" id="JACOOS010000007">
    <property type="protein sequence ID" value="MBC5677600.1"/>
    <property type="molecule type" value="Genomic_DNA"/>
</dbReference>
<accession>A0ABR7FQW8</accession>
<comment type="caution">
    <text evidence="1">The sequence shown here is derived from an EMBL/GenBank/DDBJ whole genome shotgun (WGS) entry which is preliminary data.</text>
</comment>
<evidence type="ECO:0000313" key="1">
    <source>
        <dbReference type="EMBL" id="MBC5677600.1"/>
    </source>
</evidence>
<reference evidence="1 2" key="1">
    <citation type="submission" date="2020-08" db="EMBL/GenBank/DDBJ databases">
        <title>Genome public.</title>
        <authorList>
            <person name="Liu C."/>
            <person name="Sun Q."/>
        </authorList>
    </citation>
    <scope>NUCLEOTIDE SEQUENCE [LARGE SCALE GENOMIC DNA]</scope>
    <source>
        <strain evidence="1 2">NSJ-7</strain>
    </source>
</reference>
<dbReference type="Proteomes" id="UP000635828">
    <property type="component" value="Unassembled WGS sequence"/>
</dbReference>
<name>A0ABR7FQW8_9FIRM</name>
<evidence type="ECO:0000313" key="2">
    <source>
        <dbReference type="Proteomes" id="UP000635828"/>
    </source>
</evidence>
<sequence length="392" mass="44615">MKRCSICFTSIILSVVLGARLIGFPISVSAGDRKNAANVSIGRMGSDVRGGKGAKASGMDKDIMEAGRFTSMNEASMYMMYGDGMYTFTQSYLRDHSDRLVELRVKEEGSLILVSFQEEDNAQMPSLLDRQKRPAGQRIPDGAVKLKAEPGTYYVRLPKDFTTVFIAPFVIKDNPRKLSNEISYIQSGQGRYTYHSFTMGKRGTADITASPIVKQKTPVVFYVQRREGRRWKNIGRQQKSYFTSDTGTVVYGLKKGTYRIAARAGTEQGYSLCVIKTFIPAKYKTKKKKAKTLKRFREQYDLYTVTEKASRWYRISVPKKRKKIFMEAETYMNSGKIRFTVYKKGRKKPVKSLSLSGEKVKTFSFKSSKGTYYIKVMKSGKQANGSYWLYQY</sequence>